<evidence type="ECO:0000313" key="5">
    <source>
        <dbReference type="EMBL" id="MET3654016.1"/>
    </source>
</evidence>
<dbReference type="InterPro" id="IPR029442">
    <property type="entry name" value="GyrI-like"/>
</dbReference>
<dbReference type="SMART" id="SM00871">
    <property type="entry name" value="AraC_E_bind"/>
    <property type="match status" value="1"/>
</dbReference>
<reference evidence="5 6" key="1">
    <citation type="submission" date="2024-06" db="EMBL/GenBank/DDBJ databases">
        <title>Sorghum-associated microbial communities from plants grown in Nebraska, USA.</title>
        <authorList>
            <person name="Schachtman D."/>
        </authorList>
    </citation>
    <scope>NUCLEOTIDE SEQUENCE [LARGE SCALE GENOMIC DNA]</scope>
    <source>
        <strain evidence="5 6">1073</strain>
    </source>
</reference>
<keyword evidence="2" id="KW-0238">DNA-binding</keyword>
<organism evidence="5 6">
    <name type="scientific">Dyella japonica</name>
    <dbReference type="NCBI Taxonomy" id="231455"/>
    <lineage>
        <taxon>Bacteria</taxon>
        <taxon>Pseudomonadati</taxon>
        <taxon>Pseudomonadota</taxon>
        <taxon>Gammaproteobacteria</taxon>
        <taxon>Lysobacterales</taxon>
        <taxon>Rhodanobacteraceae</taxon>
        <taxon>Dyella</taxon>
    </lineage>
</organism>
<dbReference type="InterPro" id="IPR020449">
    <property type="entry name" value="Tscrpt_reg_AraC-type_HTH"/>
</dbReference>
<dbReference type="RefSeq" id="WP_354015391.1">
    <property type="nucleotide sequence ID" value="NZ_JBEPMU010000006.1"/>
</dbReference>
<protein>
    <submittedName>
        <fullName evidence="5">AraC family transcriptional regulator</fullName>
    </submittedName>
</protein>
<evidence type="ECO:0000256" key="3">
    <source>
        <dbReference type="ARBA" id="ARBA00023163"/>
    </source>
</evidence>
<evidence type="ECO:0000259" key="4">
    <source>
        <dbReference type="PROSITE" id="PS01124"/>
    </source>
</evidence>
<keyword evidence="3" id="KW-0804">Transcription</keyword>
<dbReference type="InterPro" id="IPR018060">
    <property type="entry name" value="HTH_AraC"/>
</dbReference>
<dbReference type="InterPro" id="IPR009057">
    <property type="entry name" value="Homeodomain-like_sf"/>
</dbReference>
<dbReference type="InterPro" id="IPR050908">
    <property type="entry name" value="SmbC-like"/>
</dbReference>
<dbReference type="Pfam" id="PF06445">
    <property type="entry name" value="GyrI-like"/>
    <property type="match status" value="1"/>
</dbReference>
<name>A0ABV2JYW1_9GAMM</name>
<dbReference type="Gene3D" id="1.10.10.60">
    <property type="entry name" value="Homeodomain-like"/>
    <property type="match status" value="2"/>
</dbReference>
<keyword evidence="6" id="KW-1185">Reference proteome</keyword>
<dbReference type="InterPro" id="IPR011256">
    <property type="entry name" value="Reg_factor_effector_dom_sf"/>
</dbReference>
<dbReference type="SUPFAM" id="SSF55136">
    <property type="entry name" value="Probable bacterial effector-binding domain"/>
    <property type="match status" value="1"/>
</dbReference>
<dbReference type="PROSITE" id="PS00041">
    <property type="entry name" value="HTH_ARAC_FAMILY_1"/>
    <property type="match status" value="1"/>
</dbReference>
<sequence length="299" mass="33144">MKANTRQDYLQRIDRVVAVLQSSVEQGGPLPELSQLAAVAHFSPFHFHRIYRALSGETVGQTVARLRLLRALRLLAEPAERVTETALSVGYETPQAFARAFRQALGATPSELRGQKEQLDAAMHRLRRPAVDADAAAPAFQVEVVSVEPFRVIATRHEGDYRELAKSYGRLYAWAADHALLERLAGIYGIPHDDALDAVPGQGSYDCALDLGAIDGHVDGSAYPLQLGGGLWARWRHVGPYDHLTALSDRLIEQWLPDSGYVLRDVLPFRRFFDDPEEVPEAVLRADVYLPVAPCDMGR</sequence>
<dbReference type="SMART" id="SM00342">
    <property type="entry name" value="HTH_ARAC"/>
    <property type="match status" value="1"/>
</dbReference>
<accession>A0ABV2JYW1</accession>
<dbReference type="InterPro" id="IPR010499">
    <property type="entry name" value="AraC_E-bd"/>
</dbReference>
<keyword evidence="1" id="KW-0805">Transcription regulation</keyword>
<dbReference type="PANTHER" id="PTHR40055">
    <property type="entry name" value="TRANSCRIPTIONAL REGULATOR YGIV-RELATED"/>
    <property type="match status" value="1"/>
</dbReference>
<dbReference type="PANTHER" id="PTHR40055:SF1">
    <property type="entry name" value="TRANSCRIPTIONAL REGULATOR YGIV-RELATED"/>
    <property type="match status" value="1"/>
</dbReference>
<comment type="caution">
    <text evidence="5">The sequence shown here is derived from an EMBL/GenBank/DDBJ whole genome shotgun (WGS) entry which is preliminary data.</text>
</comment>
<dbReference type="Pfam" id="PF12833">
    <property type="entry name" value="HTH_18"/>
    <property type="match status" value="1"/>
</dbReference>
<proteinExistence type="predicted"/>
<evidence type="ECO:0000256" key="1">
    <source>
        <dbReference type="ARBA" id="ARBA00023015"/>
    </source>
</evidence>
<dbReference type="Gene3D" id="3.20.80.10">
    <property type="entry name" value="Regulatory factor, effector binding domain"/>
    <property type="match status" value="1"/>
</dbReference>
<dbReference type="Proteomes" id="UP001549184">
    <property type="component" value="Unassembled WGS sequence"/>
</dbReference>
<dbReference type="EMBL" id="JBEPMU010000006">
    <property type="protein sequence ID" value="MET3654016.1"/>
    <property type="molecule type" value="Genomic_DNA"/>
</dbReference>
<dbReference type="SUPFAM" id="SSF46689">
    <property type="entry name" value="Homeodomain-like"/>
    <property type="match status" value="1"/>
</dbReference>
<evidence type="ECO:0000256" key="2">
    <source>
        <dbReference type="ARBA" id="ARBA00023125"/>
    </source>
</evidence>
<dbReference type="PROSITE" id="PS01124">
    <property type="entry name" value="HTH_ARAC_FAMILY_2"/>
    <property type="match status" value="1"/>
</dbReference>
<dbReference type="InterPro" id="IPR018062">
    <property type="entry name" value="HTH_AraC-typ_CS"/>
</dbReference>
<feature type="domain" description="HTH araC/xylS-type" evidence="4">
    <location>
        <begin position="14"/>
        <end position="115"/>
    </location>
</feature>
<gene>
    <name evidence="5" type="ORF">ABIC75_003754</name>
</gene>
<evidence type="ECO:0000313" key="6">
    <source>
        <dbReference type="Proteomes" id="UP001549184"/>
    </source>
</evidence>
<dbReference type="PRINTS" id="PR00032">
    <property type="entry name" value="HTHARAC"/>
</dbReference>